<sequence length="250" mass="28294">MKSLIKKMFDTVGMEVRLKRNVAEAQRRQKREAVVRQWALLHRYRPNAILDIGANEGQSAILLRELFPQVAIYSFEPLADCYEKVADFLRNNGPGKAFHCALGDSNGRTAIHRSQFSPSSSLLPMNTLHQQEFPKTAESWTEEVAVERLDEIAVSLDLMEPLVIKVDVQGFEEPVIRGGAETFRRASAIVIELTSYPLYEFQSTFETVQDQLQTLGFVFRGVIDQMHSPNDGRILQFDALFENNVTASSD</sequence>
<dbReference type="EC" id="2.1.1.-" evidence="2"/>
<dbReference type="SUPFAM" id="SSF53335">
    <property type="entry name" value="S-adenosyl-L-methionine-dependent methyltransferases"/>
    <property type="match status" value="1"/>
</dbReference>
<dbReference type="RefSeq" id="WP_145209237.1">
    <property type="nucleotide sequence ID" value="NZ_CP036432.1"/>
</dbReference>
<dbReference type="EMBL" id="CP036432">
    <property type="protein sequence ID" value="QDV83004.1"/>
    <property type="molecule type" value="Genomic_DNA"/>
</dbReference>
<accession>A0ABX5XSY0</accession>
<dbReference type="InterPro" id="IPR053188">
    <property type="entry name" value="FkbM_Methyltransferase"/>
</dbReference>
<dbReference type="Pfam" id="PF05050">
    <property type="entry name" value="Methyltransf_21"/>
    <property type="match status" value="1"/>
</dbReference>
<evidence type="ECO:0000313" key="3">
    <source>
        <dbReference type="Proteomes" id="UP000318081"/>
    </source>
</evidence>
<protein>
    <submittedName>
        <fullName evidence="2">2-O-methyltransferase NoeI</fullName>
        <ecNumber evidence="2">2.1.1.-</ecNumber>
    </submittedName>
</protein>
<evidence type="ECO:0000313" key="2">
    <source>
        <dbReference type="EMBL" id="QDV83004.1"/>
    </source>
</evidence>
<dbReference type="PANTHER" id="PTHR36973">
    <property type="entry name" value="SLL1456 PROTEIN-RELATED"/>
    <property type="match status" value="1"/>
</dbReference>
<dbReference type="GO" id="GO:0032259">
    <property type="term" value="P:methylation"/>
    <property type="evidence" value="ECO:0007669"/>
    <property type="project" value="UniProtKB-KW"/>
</dbReference>
<dbReference type="Proteomes" id="UP000318081">
    <property type="component" value="Chromosome"/>
</dbReference>
<reference evidence="2 3" key="1">
    <citation type="submission" date="2019-02" db="EMBL/GenBank/DDBJ databases">
        <title>Deep-cultivation of Planctomycetes and their phenomic and genomic characterization uncovers novel biology.</title>
        <authorList>
            <person name="Wiegand S."/>
            <person name="Jogler M."/>
            <person name="Boedeker C."/>
            <person name="Pinto D."/>
            <person name="Vollmers J."/>
            <person name="Rivas-Marin E."/>
            <person name="Kohn T."/>
            <person name="Peeters S.H."/>
            <person name="Heuer A."/>
            <person name="Rast P."/>
            <person name="Oberbeckmann S."/>
            <person name="Bunk B."/>
            <person name="Jeske O."/>
            <person name="Meyerdierks A."/>
            <person name="Storesund J.E."/>
            <person name="Kallscheuer N."/>
            <person name="Luecker S."/>
            <person name="Lage O.M."/>
            <person name="Pohl T."/>
            <person name="Merkel B.J."/>
            <person name="Hornburger P."/>
            <person name="Mueller R.-W."/>
            <person name="Bruemmer F."/>
            <person name="Labrenz M."/>
            <person name="Spormann A.M."/>
            <person name="Op den Camp H."/>
            <person name="Overmann J."/>
            <person name="Amann R."/>
            <person name="Jetten M.S.M."/>
            <person name="Mascher T."/>
            <person name="Medema M.H."/>
            <person name="Devos D.P."/>
            <person name="Kaster A.-K."/>
            <person name="Ovreas L."/>
            <person name="Rohde M."/>
            <person name="Galperin M.Y."/>
            <person name="Jogler C."/>
        </authorList>
    </citation>
    <scope>NUCLEOTIDE SEQUENCE [LARGE SCALE GENOMIC DNA]</scope>
    <source>
        <strain evidence="2 3">TBK1r</strain>
    </source>
</reference>
<feature type="domain" description="Methyltransferase FkbM" evidence="1">
    <location>
        <begin position="51"/>
        <end position="219"/>
    </location>
</feature>
<dbReference type="InterPro" id="IPR006342">
    <property type="entry name" value="FkbM_mtfrase"/>
</dbReference>
<dbReference type="NCBIfam" id="TIGR01444">
    <property type="entry name" value="fkbM_fam"/>
    <property type="match status" value="1"/>
</dbReference>
<proteinExistence type="predicted"/>
<keyword evidence="2" id="KW-0489">Methyltransferase</keyword>
<gene>
    <name evidence="2" type="primary">noeI</name>
    <name evidence="2" type="ORF">TBK1r_19370</name>
</gene>
<dbReference type="Gene3D" id="3.40.50.150">
    <property type="entry name" value="Vaccinia Virus protein VP39"/>
    <property type="match status" value="1"/>
</dbReference>
<keyword evidence="2" id="KW-0808">Transferase</keyword>
<dbReference type="InterPro" id="IPR029063">
    <property type="entry name" value="SAM-dependent_MTases_sf"/>
</dbReference>
<organism evidence="2 3">
    <name type="scientific">Stieleria magnilauensis</name>
    <dbReference type="NCBI Taxonomy" id="2527963"/>
    <lineage>
        <taxon>Bacteria</taxon>
        <taxon>Pseudomonadati</taxon>
        <taxon>Planctomycetota</taxon>
        <taxon>Planctomycetia</taxon>
        <taxon>Pirellulales</taxon>
        <taxon>Pirellulaceae</taxon>
        <taxon>Stieleria</taxon>
    </lineage>
</organism>
<keyword evidence="3" id="KW-1185">Reference proteome</keyword>
<dbReference type="GO" id="GO:0008168">
    <property type="term" value="F:methyltransferase activity"/>
    <property type="evidence" value="ECO:0007669"/>
    <property type="project" value="UniProtKB-KW"/>
</dbReference>
<dbReference type="PANTHER" id="PTHR36973:SF4">
    <property type="entry name" value="NODULATION PROTEIN"/>
    <property type="match status" value="1"/>
</dbReference>
<name>A0ABX5XSY0_9BACT</name>
<evidence type="ECO:0000259" key="1">
    <source>
        <dbReference type="Pfam" id="PF05050"/>
    </source>
</evidence>